<dbReference type="Gene3D" id="2.40.420.20">
    <property type="match status" value="1"/>
</dbReference>
<dbReference type="GO" id="GO:0046914">
    <property type="term" value="F:transition metal ion binding"/>
    <property type="evidence" value="ECO:0007669"/>
    <property type="project" value="TreeGrafter"/>
</dbReference>
<dbReference type="InterPro" id="IPR021782">
    <property type="entry name" value="DUF3347"/>
</dbReference>
<dbReference type="Pfam" id="PF25954">
    <property type="entry name" value="Beta-barrel_RND_2"/>
    <property type="match status" value="1"/>
</dbReference>
<dbReference type="Pfam" id="PF11827">
    <property type="entry name" value="DUF3347"/>
    <property type="match status" value="1"/>
</dbReference>
<dbReference type="GO" id="GO:0022857">
    <property type="term" value="F:transmembrane transporter activity"/>
    <property type="evidence" value="ECO:0007669"/>
    <property type="project" value="InterPro"/>
</dbReference>
<feature type="domain" description="Heavy metal binding" evidence="5">
    <location>
        <begin position="60"/>
        <end position="85"/>
    </location>
</feature>
<evidence type="ECO:0000313" key="8">
    <source>
        <dbReference type="EMBL" id="QGY41447.1"/>
    </source>
</evidence>
<evidence type="ECO:0000313" key="9">
    <source>
        <dbReference type="Proteomes" id="UP000428328"/>
    </source>
</evidence>
<dbReference type="GO" id="GO:0060003">
    <property type="term" value="P:copper ion export"/>
    <property type="evidence" value="ECO:0007669"/>
    <property type="project" value="TreeGrafter"/>
</dbReference>
<dbReference type="InterPro" id="IPR051909">
    <property type="entry name" value="MFP_Cation_Efflux"/>
</dbReference>
<evidence type="ECO:0000259" key="5">
    <source>
        <dbReference type="Pfam" id="PF19335"/>
    </source>
</evidence>
<dbReference type="PANTHER" id="PTHR30097">
    <property type="entry name" value="CATION EFFLUX SYSTEM PROTEIN CUSB"/>
    <property type="match status" value="1"/>
</dbReference>
<dbReference type="InterPro" id="IPR006143">
    <property type="entry name" value="RND_pump_MFP"/>
</dbReference>
<dbReference type="InterPro" id="IPR045800">
    <property type="entry name" value="HMBD"/>
</dbReference>
<dbReference type="Pfam" id="PF25919">
    <property type="entry name" value="BSH_CusB"/>
    <property type="match status" value="1"/>
</dbReference>
<organism evidence="8 9">
    <name type="scientific">Pseudodesulfovibrio cashew</name>
    <dbReference type="NCBI Taxonomy" id="2678688"/>
    <lineage>
        <taxon>Bacteria</taxon>
        <taxon>Pseudomonadati</taxon>
        <taxon>Thermodesulfobacteriota</taxon>
        <taxon>Desulfovibrionia</taxon>
        <taxon>Desulfovibrionales</taxon>
        <taxon>Desulfovibrionaceae</taxon>
    </lineage>
</organism>
<keyword evidence="9" id="KW-1185">Reference proteome</keyword>
<feature type="domain" description="CusB-like beta-barrel" evidence="7">
    <location>
        <begin position="274"/>
        <end position="349"/>
    </location>
</feature>
<evidence type="ECO:0000256" key="3">
    <source>
        <dbReference type="SAM" id="SignalP"/>
    </source>
</evidence>
<accession>A0A6I6JMU9</accession>
<feature type="signal peptide" evidence="3">
    <location>
        <begin position="1"/>
        <end position="22"/>
    </location>
</feature>
<dbReference type="GO" id="GO:0030288">
    <property type="term" value="C:outer membrane-bounded periplasmic space"/>
    <property type="evidence" value="ECO:0007669"/>
    <property type="project" value="TreeGrafter"/>
</dbReference>
<keyword evidence="3" id="KW-0732">Signal</keyword>
<dbReference type="GO" id="GO:0016020">
    <property type="term" value="C:membrane"/>
    <property type="evidence" value="ECO:0007669"/>
    <property type="project" value="InterPro"/>
</dbReference>
<dbReference type="Gene3D" id="2.40.30.170">
    <property type="match status" value="1"/>
</dbReference>
<dbReference type="Pfam" id="PF19335">
    <property type="entry name" value="HMBD"/>
    <property type="match status" value="1"/>
</dbReference>
<sequence length="709" mass="77118">MSTFRNSKIAVIVIVVSIAAFAAGYIAKGTDVPPPTAPHAEEVGEHDLEEHFDENGNITWTCSMHPQIQLPEPGKCPICFMELIPLERKDEGEQSSIREITLTDEARKLAGISTETVKRLDVAVETRMVGKVDYDETRVRNITAWTGGRVDKMYVDYTGDTVRQGQPMVSVYSPELLTAQAELIQAVKAMGDLKDSKLDLVRRSAVRTEEAAREKLRLLGLTKAQIDKVIRDGKAADHITLYSPQSGVVIKKDVNEGQYVKTGASIYSIADLSTLWVILEAYESDLPWVDLGQQVQFQTEAYPGKTFKGKVVYIDPLVNEKTRTVRVRLAVPNKDGSLKPGMLVRATQHKEGGSKTAGESPLVIPASAPLITGKRAVVYVANPDKPDSYEGREVVLGAKAGNYYIVRSGLEDGEQVVTKGNFKIDSAVQIVAKPSMMNPASGDAAIKKELPALFVSKLKILADTFASLKETVASGDLSRTHLAFGEFNKELRLIDGSALEGKAALRWKEQSMLLGNDAILGAEAPDTERLNEIFTEMQEHYSVLRSAFSLEASDAAHEAPKVFRQQLGLVYAAYEPMAQALATDDAEGARKAAAKVSGALRLIDETVLDGPSHNVWTGALSKMNDGLAAIRDASDIVGIRTGFGPLSAGLGEAIAKLGVDTDGPLFEIFCPMAFDYEGATWLQRTEEVHNPYFGTAMSTCGEINQQLKR</sequence>
<dbReference type="PANTHER" id="PTHR30097:SF15">
    <property type="entry name" value="CATION EFFLUX SYSTEM PROTEIN CUSB"/>
    <property type="match status" value="1"/>
</dbReference>
<evidence type="ECO:0000256" key="1">
    <source>
        <dbReference type="ARBA" id="ARBA00009477"/>
    </source>
</evidence>
<dbReference type="RefSeq" id="WP_158949734.1">
    <property type="nucleotide sequence ID" value="NZ_CP046400.1"/>
</dbReference>
<dbReference type="KEGG" id="psel:GM415_15425"/>
<dbReference type="EMBL" id="CP046400">
    <property type="protein sequence ID" value="QGY41447.1"/>
    <property type="molecule type" value="Genomic_DNA"/>
</dbReference>
<name>A0A6I6JMU9_9BACT</name>
<gene>
    <name evidence="8" type="ORF">GM415_15425</name>
</gene>
<dbReference type="InterPro" id="IPR058792">
    <property type="entry name" value="Beta-barrel_RND_2"/>
</dbReference>
<dbReference type="NCBIfam" id="TIGR01730">
    <property type="entry name" value="RND_mfp"/>
    <property type="match status" value="1"/>
</dbReference>
<dbReference type="AlphaFoldDB" id="A0A6I6JMU9"/>
<dbReference type="FunFam" id="2.40.30.170:FF:000010">
    <property type="entry name" value="Efflux RND transporter periplasmic adaptor subunit"/>
    <property type="match status" value="1"/>
</dbReference>
<dbReference type="Proteomes" id="UP000428328">
    <property type="component" value="Chromosome"/>
</dbReference>
<dbReference type="GO" id="GO:0015679">
    <property type="term" value="P:plasma membrane copper ion transport"/>
    <property type="evidence" value="ECO:0007669"/>
    <property type="project" value="TreeGrafter"/>
</dbReference>
<evidence type="ECO:0000259" key="6">
    <source>
        <dbReference type="Pfam" id="PF25919"/>
    </source>
</evidence>
<feature type="chain" id="PRO_5026154000" evidence="3">
    <location>
        <begin position="23"/>
        <end position="709"/>
    </location>
</feature>
<comment type="similarity">
    <text evidence="1">Belongs to the membrane fusion protein (MFP) (TC 8.A.1) family.</text>
</comment>
<protein>
    <submittedName>
        <fullName evidence="8">Efflux RND transporter periplasmic adaptor subunit</fullName>
    </submittedName>
</protein>
<evidence type="ECO:0000259" key="7">
    <source>
        <dbReference type="Pfam" id="PF25954"/>
    </source>
</evidence>
<feature type="domain" description="CusB-like barrel-sandwich hybrid" evidence="6">
    <location>
        <begin position="141"/>
        <end position="270"/>
    </location>
</feature>
<proteinExistence type="inferred from homology"/>
<evidence type="ECO:0000256" key="2">
    <source>
        <dbReference type="ARBA" id="ARBA00022448"/>
    </source>
</evidence>
<reference evidence="8 9" key="1">
    <citation type="submission" date="2019-11" db="EMBL/GenBank/DDBJ databases">
        <authorList>
            <person name="Zheng R.K."/>
            <person name="Sun C.M."/>
        </authorList>
    </citation>
    <scope>NUCLEOTIDE SEQUENCE [LARGE SCALE GENOMIC DNA]</scope>
    <source>
        <strain evidence="8 9">SRB007</strain>
    </source>
</reference>
<dbReference type="SUPFAM" id="SSF111369">
    <property type="entry name" value="HlyD-like secretion proteins"/>
    <property type="match status" value="1"/>
</dbReference>
<dbReference type="InterPro" id="IPR058790">
    <property type="entry name" value="BSH_CusB"/>
</dbReference>
<feature type="domain" description="DUF3347" evidence="4">
    <location>
        <begin position="570"/>
        <end position="659"/>
    </location>
</feature>
<evidence type="ECO:0000259" key="4">
    <source>
        <dbReference type="Pfam" id="PF11827"/>
    </source>
</evidence>
<keyword evidence="2" id="KW-0813">Transport</keyword>